<keyword evidence="1" id="KW-0479">Metal-binding</keyword>
<name>A0AAV8VHP1_9CUCU</name>
<evidence type="ECO:0000259" key="6">
    <source>
        <dbReference type="PROSITE" id="PS50950"/>
    </source>
</evidence>
<comment type="caution">
    <text evidence="7">The sequence shown here is derived from an EMBL/GenBank/DDBJ whole genome shotgun (WGS) entry which is preliminary data.</text>
</comment>
<keyword evidence="2 5" id="KW-0863">Zinc-finger</keyword>
<dbReference type="SUPFAM" id="SSF57716">
    <property type="entry name" value="Glucocorticoid receptor-like (DNA-binding domain)"/>
    <property type="match status" value="1"/>
</dbReference>
<accession>A0AAV8VHP1</accession>
<dbReference type="GO" id="GO:0008270">
    <property type="term" value="F:zinc ion binding"/>
    <property type="evidence" value="ECO:0007669"/>
    <property type="project" value="UniProtKB-KW"/>
</dbReference>
<dbReference type="Gene3D" id="6.20.210.20">
    <property type="entry name" value="THAP domain"/>
    <property type="match status" value="1"/>
</dbReference>
<dbReference type="PANTHER" id="PTHR46927:SF3">
    <property type="entry name" value="THAP-TYPE DOMAIN-CONTAINING PROTEIN"/>
    <property type="match status" value="1"/>
</dbReference>
<sequence length="804" mass="92469">MPGIGSKCSVFSCKNRINRRIPGTSFHYFPKDLDLWEAWKLFCGHNADWQPSMTSRICSRHFTEEDFEIGCVIPSIVSDESERESVKQKQVLTYPKNIIEVRHDVAQKKQSFDAANTSTSACGSKENVEADSTNEFEPRTYSLDSTLILQNKKYLSVINALQEANKALATELVSERQKTAVLELIIKDLRKTLEESSSDSIPKPKLVKEIKTLFSGTLTSSQIDAVCNKGSKVTWTREDIVKAFTLRYLSKKAYVFVKEENYPLPGLGTLRRYAENINLRPGILYSVLNFMRIMATDMAEREKVAVLMFDKMKVTYTQEYDMKLDNVVGPYSYVQVVLARGLVGQWKQPVFVGFDRAVTEDILFEIISEMNKASFNVVAMVCECSPTNQGLLSRLGVNQTKNFFLNPDTKGFVLPNSATIKKDILEDLTRKTQDYETSFKLSEKHINCDRFDKQSAALATQLFSHYTATAVKRYYKTPDSETLAEFIQMISNWFDMFNSRHFISNSSQQPYDGNDDQVEKLSGVIDFFRHVRCIGKDDLQAFQKDIVLSCTSLQSLYADLKQRYDIKFLLTYKLSRDALEVLFSQIGTGGGSDDHPTPLNFLYRLKMIVSGKSPHATLQDKTNFILSNDEEEYVVSTVLHRSGLNPVIEEPSIDEPSEEFIEAGCLEYMSGWIARKFRNKYPDLAVYTSGNQTDFEHSYGKPSWVQQLSHGGLTEPSTKFCKNMKLLEWWFKKINKNSLAYKNKVVTKMYDRLRNKVDMPEEIIKAFVRQRIFIRLREINERRIKNKSKPKKKGERKKWYLKFL</sequence>
<feature type="domain" description="THAP-type" evidence="6">
    <location>
        <begin position="1"/>
        <end position="95"/>
    </location>
</feature>
<dbReference type="PANTHER" id="PTHR46927">
    <property type="entry name" value="AGAP005574-PA"/>
    <property type="match status" value="1"/>
</dbReference>
<dbReference type="Pfam" id="PF21788">
    <property type="entry name" value="TNP-like_GBD"/>
    <property type="match status" value="1"/>
</dbReference>
<dbReference type="Pfam" id="PF21787">
    <property type="entry name" value="TNP-like_RNaseH_N"/>
    <property type="match status" value="1"/>
</dbReference>
<dbReference type="Proteomes" id="UP001159042">
    <property type="component" value="Unassembled WGS sequence"/>
</dbReference>
<reference evidence="7 8" key="1">
    <citation type="journal article" date="2023" name="Insect Mol. Biol.">
        <title>Genome sequencing provides insights into the evolution of gene families encoding plant cell wall-degrading enzymes in longhorned beetles.</title>
        <authorList>
            <person name="Shin N.R."/>
            <person name="Okamura Y."/>
            <person name="Kirsch R."/>
            <person name="Pauchet Y."/>
        </authorList>
    </citation>
    <scope>NUCLEOTIDE SEQUENCE [LARGE SCALE GENOMIC DNA]</scope>
    <source>
        <strain evidence="7">EAD_L_NR</strain>
    </source>
</reference>
<dbReference type="AlphaFoldDB" id="A0AAV8VHP1"/>
<dbReference type="SMART" id="SM00980">
    <property type="entry name" value="THAP"/>
    <property type="match status" value="1"/>
</dbReference>
<dbReference type="EMBL" id="JANEYG010000089">
    <property type="protein sequence ID" value="KAJ8913733.1"/>
    <property type="molecule type" value="Genomic_DNA"/>
</dbReference>
<keyword evidence="3" id="KW-0862">Zinc</keyword>
<dbReference type="GO" id="GO:0003677">
    <property type="term" value="F:DNA binding"/>
    <property type="evidence" value="ECO:0007669"/>
    <property type="project" value="UniProtKB-UniRule"/>
</dbReference>
<proteinExistence type="predicted"/>
<dbReference type="InterPro" id="IPR052224">
    <property type="entry name" value="THAP_domain_protein"/>
</dbReference>
<gene>
    <name evidence="7" type="ORF">NQ315_007450</name>
</gene>
<evidence type="ECO:0000313" key="7">
    <source>
        <dbReference type="EMBL" id="KAJ8913733.1"/>
    </source>
</evidence>
<evidence type="ECO:0000256" key="4">
    <source>
        <dbReference type="ARBA" id="ARBA00023125"/>
    </source>
</evidence>
<organism evidence="7 8">
    <name type="scientific">Exocentrus adspersus</name>
    <dbReference type="NCBI Taxonomy" id="1586481"/>
    <lineage>
        <taxon>Eukaryota</taxon>
        <taxon>Metazoa</taxon>
        <taxon>Ecdysozoa</taxon>
        <taxon>Arthropoda</taxon>
        <taxon>Hexapoda</taxon>
        <taxon>Insecta</taxon>
        <taxon>Pterygota</taxon>
        <taxon>Neoptera</taxon>
        <taxon>Endopterygota</taxon>
        <taxon>Coleoptera</taxon>
        <taxon>Polyphaga</taxon>
        <taxon>Cucujiformia</taxon>
        <taxon>Chrysomeloidea</taxon>
        <taxon>Cerambycidae</taxon>
        <taxon>Lamiinae</taxon>
        <taxon>Acanthocinini</taxon>
        <taxon>Exocentrus</taxon>
    </lineage>
</organism>
<dbReference type="InterPro" id="IPR006612">
    <property type="entry name" value="THAP_Znf"/>
</dbReference>
<dbReference type="PROSITE" id="PS50950">
    <property type="entry name" value="ZF_THAP"/>
    <property type="match status" value="1"/>
</dbReference>
<protein>
    <recommendedName>
        <fullName evidence="6">THAP-type domain-containing protein</fullName>
    </recommendedName>
</protein>
<evidence type="ECO:0000256" key="3">
    <source>
        <dbReference type="ARBA" id="ARBA00022833"/>
    </source>
</evidence>
<evidence type="ECO:0000256" key="5">
    <source>
        <dbReference type="PROSITE-ProRule" id="PRU00309"/>
    </source>
</evidence>
<dbReference type="Pfam" id="PF05485">
    <property type="entry name" value="THAP"/>
    <property type="match status" value="1"/>
</dbReference>
<dbReference type="InterPro" id="IPR048365">
    <property type="entry name" value="TNP-like_RNaseH_N"/>
</dbReference>
<dbReference type="InterPro" id="IPR048366">
    <property type="entry name" value="TNP-like_GBD"/>
</dbReference>
<keyword evidence="4 5" id="KW-0238">DNA-binding</keyword>
<dbReference type="InterPro" id="IPR038441">
    <property type="entry name" value="THAP_Znf_sf"/>
</dbReference>
<keyword evidence="8" id="KW-1185">Reference proteome</keyword>
<evidence type="ECO:0000256" key="1">
    <source>
        <dbReference type="ARBA" id="ARBA00022723"/>
    </source>
</evidence>
<evidence type="ECO:0000313" key="8">
    <source>
        <dbReference type="Proteomes" id="UP001159042"/>
    </source>
</evidence>
<evidence type="ECO:0000256" key="2">
    <source>
        <dbReference type="ARBA" id="ARBA00022771"/>
    </source>
</evidence>